<feature type="compositionally biased region" description="Pro residues" evidence="1">
    <location>
        <begin position="46"/>
        <end position="58"/>
    </location>
</feature>
<feature type="compositionally biased region" description="Pro residues" evidence="1">
    <location>
        <begin position="70"/>
        <end position="100"/>
    </location>
</feature>
<gene>
    <name evidence="3" type="ORF">XM53_09930</name>
</gene>
<evidence type="ECO:0000313" key="3">
    <source>
        <dbReference type="EMBL" id="KRS12935.1"/>
    </source>
</evidence>
<sequence>MEGAPAAASTPDPEIPPTPEPDLPPGPEPEVPPAPEPDLPPEPEPEVPPAPGTPPAPEPEIEPEIDPEPQPDVPPTPQPDIPPTPTPTPDPDIPPSPTPGPATAEAYTDTGTTSEDTETGITGEVPDALSEPDTVPVAFSSIRARRDALPTAPRRLTGATRDTSAPSPESAPREAPRTEPTLTAAPPPVSDAAAAKVTGTPQDALSDEAAARIGATLRPSDDARLTSPASNLSDDAVSTHSSPEEEDDGGDIPPPPAFMADRAEPAGFDLPDDTPNAPLAAPAIAGKAPAGSPSGALSFFSRRKAPKPDKHQATRTAPRPSPEAQREQERQRMTVFGARKPAAVGGKPRFLGLILTAVLLIFLVGVAAWASIFLEDGISRVLRGTPDADEQIAATPDAELPSGDTAGTSAPEIDDADAGESVLAALPGVTSDGTETPLADPQPEPNPAELTDQQARTRYAVTGIWQRAPEAPTDPGTQSLDDFYLTSIDPKVVEQDAVALPTPDSLRGDTRPDTPADPAAADTMFTMDTRGLVQPTPEGALTPDGILVYAGQPALVPPDRPAETLAQPGEDPAEAAARIEALERIAALRPRVRPGDLSETNQRETLGGRTRDELASLRPRLRPKSAQELAEQAAAASTAAAAAAAATSEAVSPDPEAVNAALQAAAAVQPPDPFAGATAQAVKVSVKPNARPRNFDRIVQRSQRLAEQQETRSAAVAVPRNQRIAPSGPTPTTVARAATEKNALRMRQVNLIGVYGSNSNRRALVRLANGSYKKVKVGDRLDGGRVAAIGTSDLRYVKSGRSVTLTMPRG</sequence>
<dbReference type="PATRIC" id="fig|1641875.4.peg.4399"/>
<protein>
    <recommendedName>
        <fullName evidence="5">Type IV pilus biogenesis protein PilP</fullName>
    </recommendedName>
</protein>
<feature type="region of interest" description="Disordered" evidence="1">
    <location>
        <begin position="1"/>
        <end position="330"/>
    </location>
</feature>
<evidence type="ECO:0008006" key="5">
    <source>
        <dbReference type="Google" id="ProtNLM"/>
    </source>
</evidence>
<dbReference type="EMBL" id="LAXJ01000008">
    <property type="protein sequence ID" value="KRS12935.1"/>
    <property type="molecule type" value="Genomic_DNA"/>
</dbReference>
<proteinExistence type="predicted"/>
<name>A0A0T5NVH1_9RHOB</name>
<feature type="region of interest" description="Disordered" evidence="1">
    <location>
        <begin position="500"/>
        <end position="521"/>
    </location>
</feature>
<dbReference type="AlphaFoldDB" id="A0A0T5NVH1"/>
<dbReference type="STRING" id="1641875.XM53_09930"/>
<feature type="compositionally biased region" description="Low complexity" evidence="1">
    <location>
        <begin position="277"/>
        <end position="298"/>
    </location>
</feature>
<dbReference type="Proteomes" id="UP000051295">
    <property type="component" value="Unassembled WGS sequence"/>
</dbReference>
<evidence type="ECO:0000313" key="4">
    <source>
        <dbReference type="Proteomes" id="UP000051295"/>
    </source>
</evidence>
<feature type="compositionally biased region" description="Pro residues" evidence="1">
    <location>
        <begin position="13"/>
        <end position="38"/>
    </location>
</feature>
<accession>A0A0T5NVH1</accession>
<feature type="region of interest" description="Disordered" evidence="1">
    <location>
        <begin position="593"/>
        <end position="618"/>
    </location>
</feature>
<evidence type="ECO:0000256" key="1">
    <source>
        <dbReference type="SAM" id="MobiDB-lite"/>
    </source>
</evidence>
<keyword evidence="4" id="KW-1185">Reference proteome</keyword>
<keyword evidence="2" id="KW-1133">Transmembrane helix</keyword>
<keyword evidence="2" id="KW-0472">Membrane</keyword>
<feature type="region of interest" description="Disordered" evidence="1">
    <location>
        <begin position="428"/>
        <end position="453"/>
    </location>
</feature>
<organism evidence="3 4">
    <name type="scientific">Roseovarius atlanticus</name>
    <dbReference type="NCBI Taxonomy" id="1641875"/>
    <lineage>
        <taxon>Bacteria</taxon>
        <taxon>Pseudomonadati</taxon>
        <taxon>Pseudomonadota</taxon>
        <taxon>Alphaproteobacteria</taxon>
        <taxon>Rhodobacterales</taxon>
        <taxon>Roseobacteraceae</taxon>
        <taxon>Roseovarius</taxon>
    </lineage>
</organism>
<feature type="transmembrane region" description="Helical" evidence="2">
    <location>
        <begin position="350"/>
        <end position="374"/>
    </location>
</feature>
<feature type="compositionally biased region" description="Low complexity" evidence="1">
    <location>
        <begin position="101"/>
        <end position="124"/>
    </location>
</feature>
<evidence type="ECO:0000256" key="2">
    <source>
        <dbReference type="SAM" id="Phobius"/>
    </source>
</evidence>
<feature type="compositionally biased region" description="Acidic residues" evidence="1">
    <location>
        <begin position="59"/>
        <end position="69"/>
    </location>
</feature>
<feature type="region of interest" description="Disordered" evidence="1">
    <location>
        <begin position="394"/>
        <end position="414"/>
    </location>
</feature>
<comment type="caution">
    <text evidence="3">The sequence shown here is derived from an EMBL/GenBank/DDBJ whole genome shotgun (WGS) entry which is preliminary data.</text>
</comment>
<reference evidence="3 4" key="1">
    <citation type="submission" date="2015-04" db="EMBL/GenBank/DDBJ databases">
        <title>The draft genome sequence of Roseovarius sp.R12b.</title>
        <authorList>
            <person name="Li G."/>
            <person name="Lai Q."/>
            <person name="Shao Z."/>
            <person name="Yan P."/>
        </authorList>
    </citation>
    <scope>NUCLEOTIDE SEQUENCE [LARGE SCALE GENOMIC DNA]</scope>
    <source>
        <strain evidence="3 4">R12B</strain>
    </source>
</reference>
<feature type="compositionally biased region" description="Polar residues" evidence="1">
    <location>
        <begin position="227"/>
        <end position="241"/>
    </location>
</feature>
<keyword evidence="2" id="KW-0812">Transmembrane</keyword>